<organism evidence="2 3">
    <name type="scientific">Candidatus Buchananbacteria bacterium RIFCSPHIGHO2_02_FULL_56_16</name>
    <dbReference type="NCBI Taxonomy" id="1797542"/>
    <lineage>
        <taxon>Bacteria</taxon>
        <taxon>Candidatus Buchananiibacteriota</taxon>
    </lineage>
</organism>
<gene>
    <name evidence="2" type="ORF">A3J59_05115</name>
</gene>
<evidence type="ECO:0000313" key="3">
    <source>
        <dbReference type="Proteomes" id="UP000177310"/>
    </source>
</evidence>
<feature type="transmembrane region" description="Helical" evidence="1">
    <location>
        <begin position="42"/>
        <end position="61"/>
    </location>
</feature>
<feature type="transmembrane region" description="Helical" evidence="1">
    <location>
        <begin position="138"/>
        <end position="156"/>
    </location>
</feature>
<keyword evidence="1" id="KW-1133">Transmembrane helix</keyword>
<evidence type="ECO:0000256" key="1">
    <source>
        <dbReference type="SAM" id="Phobius"/>
    </source>
</evidence>
<sequence>MLLAVVNLFLVLVSAVIANGEGRLNHAQLGEKSLPWLNHGGMYADLICITALCYFASPYVRVWTGYQIALYAAIGIFISGVAHIFYYYAQPIPGHIIDPRFTGLARLPWGGWYHALYFAWALTTILLFFLATPGAPRLGACVAMTLFVPLAIWQPGWYNAKIFAGTGVIDAAGWIQAIVIWFIIWGVGYTRP</sequence>
<protein>
    <submittedName>
        <fullName evidence="2">Uncharacterized protein</fullName>
    </submittedName>
</protein>
<name>A0A1G1YDW7_9BACT</name>
<dbReference type="EMBL" id="MHIL01000029">
    <property type="protein sequence ID" value="OGY50555.1"/>
    <property type="molecule type" value="Genomic_DNA"/>
</dbReference>
<keyword evidence="1" id="KW-0812">Transmembrane</keyword>
<accession>A0A1G1YDW7</accession>
<reference evidence="2 3" key="1">
    <citation type="journal article" date="2016" name="Nat. Commun.">
        <title>Thousands of microbial genomes shed light on interconnected biogeochemical processes in an aquifer system.</title>
        <authorList>
            <person name="Anantharaman K."/>
            <person name="Brown C.T."/>
            <person name="Hug L.A."/>
            <person name="Sharon I."/>
            <person name="Castelle C.J."/>
            <person name="Probst A.J."/>
            <person name="Thomas B.C."/>
            <person name="Singh A."/>
            <person name="Wilkins M.J."/>
            <person name="Karaoz U."/>
            <person name="Brodie E.L."/>
            <person name="Williams K.H."/>
            <person name="Hubbard S.S."/>
            <person name="Banfield J.F."/>
        </authorList>
    </citation>
    <scope>NUCLEOTIDE SEQUENCE [LARGE SCALE GENOMIC DNA]</scope>
</reference>
<feature type="transmembrane region" description="Helical" evidence="1">
    <location>
        <begin position="109"/>
        <end position="131"/>
    </location>
</feature>
<dbReference type="Proteomes" id="UP000177310">
    <property type="component" value="Unassembled WGS sequence"/>
</dbReference>
<keyword evidence="1" id="KW-0472">Membrane</keyword>
<feature type="transmembrane region" description="Helical" evidence="1">
    <location>
        <begin position="68"/>
        <end position="89"/>
    </location>
</feature>
<dbReference type="AlphaFoldDB" id="A0A1G1YDW7"/>
<comment type="caution">
    <text evidence="2">The sequence shown here is derived from an EMBL/GenBank/DDBJ whole genome shotgun (WGS) entry which is preliminary data.</text>
</comment>
<feature type="transmembrane region" description="Helical" evidence="1">
    <location>
        <begin position="162"/>
        <end position="187"/>
    </location>
</feature>
<evidence type="ECO:0000313" key="2">
    <source>
        <dbReference type="EMBL" id="OGY50555.1"/>
    </source>
</evidence>
<proteinExistence type="predicted"/>